<dbReference type="EMBL" id="JAUOEL010000001">
    <property type="protein sequence ID" value="MDO5973522.1"/>
    <property type="molecule type" value="Genomic_DNA"/>
</dbReference>
<keyword evidence="2" id="KW-1185">Reference proteome</keyword>
<name>A0ABT8WK78_9FLAO</name>
<sequence length="49" mass="5946">MKTKPHLLKQTLIYKEYKVFYTHEEKQIIKASLRKDIDDTFRGFTSIEI</sequence>
<reference evidence="1" key="1">
    <citation type="submission" date="2023-07" db="EMBL/GenBank/DDBJ databases">
        <title>Two novel species in the genus Flavivirga.</title>
        <authorList>
            <person name="Kwon K."/>
        </authorList>
    </citation>
    <scope>NUCLEOTIDE SEQUENCE</scope>
    <source>
        <strain evidence="1">KACC 14158</strain>
    </source>
</reference>
<protein>
    <submittedName>
        <fullName evidence="1">Uncharacterized protein</fullName>
    </submittedName>
</protein>
<accession>A0ABT8WK78</accession>
<dbReference type="RefSeq" id="WP_303300615.1">
    <property type="nucleotide sequence ID" value="NZ_BAABDA010000042.1"/>
</dbReference>
<organism evidence="1 2">
    <name type="scientific">Flavivirga jejuensis</name>
    <dbReference type="NCBI Taxonomy" id="870487"/>
    <lineage>
        <taxon>Bacteria</taxon>
        <taxon>Pseudomonadati</taxon>
        <taxon>Bacteroidota</taxon>
        <taxon>Flavobacteriia</taxon>
        <taxon>Flavobacteriales</taxon>
        <taxon>Flavobacteriaceae</taxon>
        <taxon>Flavivirga</taxon>
    </lineage>
</organism>
<evidence type="ECO:0000313" key="1">
    <source>
        <dbReference type="EMBL" id="MDO5973522.1"/>
    </source>
</evidence>
<dbReference type="Proteomes" id="UP001176806">
    <property type="component" value="Unassembled WGS sequence"/>
</dbReference>
<proteinExistence type="predicted"/>
<comment type="caution">
    <text evidence="1">The sequence shown here is derived from an EMBL/GenBank/DDBJ whole genome shotgun (WGS) entry which is preliminary data.</text>
</comment>
<evidence type="ECO:0000313" key="2">
    <source>
        <dbReference type="Proteomes" id="UP001176806"/>
    </source>
</evidence>
<gene>
    <name evidence="1" type="ORF">Q4Q40_04925</name>
</gene>